<evidence type="ECO:0000259" key="3">
    <source>
        <dbReference type="Pfam" id="PF25473"/>
    </source>
</evidence>
<keyword evidence="4" id="KW-1185">Reference proteome</keyword>
<dbReference type="PANTHER" id="PTHR21845:SF2">
    <property type="entry name" value="MATRIX-REMODELING-ASSOCIATED PROTEIN 7"/>
    <property type="match status" value="1"/>
</dbReference>
<name>A0A1I8AL24_9BILA</name>
<keyword evidence="2" id="KW-0472">Membrane</keyword>
<dbReference type="InterPro" id="IPR057534">
    <property type="entry name" value="MXRA7_helical"/>
</dbReference>
<protein>
    <submittedName>
        <fullName evidence="5">Matrix-remodeling-associated protein 7</fullName>
    </submittedName>
</protein>
<evidence type="ECO:0000313" key="4">
    <source>
        <dbReference type="Proteomes" id="UP000095287"/>
    </source>
</evidence>
<dbReference type="AlphaFoldDB" id="A0A1I8AL24"/>
<feature type="domain" description="Matrix-remodeling-associated protein 7 helical" evidence="3">
    <location>
        <begin position="142"/>
        <end position="203"/>
    </location>
</feature>
<organism evidence="4 5">
    <name type="scientific">Steinernema glaseri</name>
    <dbReference type="NCBI Taxonomy" id="37863"/>
    <lineage>
        <taxon>Eukaryota</taxon>
        <taxon>Metazoa</taxon>
        <taxon>Ecdysozoa</taxon>
        <taxon>Nematoda</taxon>
        <taxon>Chromadorea</taxon>
        <taxon>Rhabditida</taxon>
        <taxon>Tylenchina</taxon>
        <taxon>Panagrolaimomorpha</taxon>
        <taxon>Strongyloidoidea</taxon>
        <taxon>Steinernematidae</taxon>
        <taxon>Steinernema</taxon>
    </lineage>
</organism>
<feature type="region of interest" description="Disordered" evidence="1">
    <location>
        <begin position="71"/>
        <end position="95"/>
    </location>
</feature>
<evidence type="ECO:0000256" key="2">
    <source>
        <dbReference type="SAM" id="Phobius"/>
    </source>
</evidence>
<keyword evidence="2" id="KW-0812">Transmembrane</keyword>
<feature type="transmembrane region" description="Helical" evidence="2">
    <location>
        <begin position="42"/>
        <end position="59"/>
    </location>
</feature>
<dbReference type="WBParaSite" id="L893_g6880.t1">
    <property type="protein sequence ID" value="L893_g6880.t1"/>
    <property type="gene ID" value="L893_g6880"/>
</dbReference>
<evidence type="ECO:0000256" key="1">
    <source>
        <dbReference type="SAM" id="MobiDB-lite"/>
    </source>
</evidence>
<sequence length="204" mass="23489">MNGLFLRHLCPEPDYFEESTVLEMTFVSSGVSLLSQLRYSDGFYHAFTAIIGLVLLYLIRRMFFKKHNEDTNSNEDVTYSDNENVNDENDNDIDQEDMPKKVVELKDIDGNGTSEMLFDMESDYETTVDILQTLGKLHGKLATAELRAKTKILEQAMTQEQRKEESDIKQQQLESIYSLMKAQGDKFGLQDKGDLEEQMKLYAI</sequence>
<evidence type="ECO:0000313" key="5">
    <source>
        <dbReference type="WBParaSite" id="L893_g6880.t1"/>
    </source>
</evidence>
<dbReference type="Proteomes" id="UP000095287">
    <property type="component" value="Unplaced"/>
</dbReference>
<proteinExistence type="predicted"/>
<feature type="compositionally biased region" description="Acidic residues" evidence="1">
    <location>
        <begin position="84"/>
        <end position="95"/>
    </location>
</feature>
<accession>A0A1I8AL24</accession>
<dbReference type="PANTHER" id="PTHR21845">
    <property type="entry name" value="TRANSMEMBRANE ANCHOR PROTEIN 1"/>
    <property type="match status" value="1"/>
</dbReference>
<reference evidence="5" key="1">
    <citation type="submission" date="2016-11" db="UniProtKB">
        <authorList>
            <consortium name="WormBaseParasite"/>
        </authorList>
    </citation>
    <scope>IDENTIFICATION</scope>
</reference>
<dbReference type="Pfam" id="PF25473">
    <property type="entry name" value="MXRA7_helical"/>
    <property type="match status" value="1"/>
</dbReference>
<keyword evidence="2" id="KW-1133">Transmembrane helix</keyword>
<dbReference type="InterPro" id="IPR026622">
    <property type="entry name" value="Mxra7"/>
</dbReference>